<feature type="compositionally biased region" description="Basic residues" evidence="1">
    <location>
        <begin position="74"/>
        <end position="86"/>
    </location>
</feature>
<dbReference type="GO" id="GO:0016491">
    <property type="term" value="F:oxidoreductase activity"/>
    <property type="evidence" value="ECO:0007669"/>
    <property type="project" value="UniProtKB-KW"/>
</dbReference>
<proteinExistence type="predicted"/>
<feature type="region of interest" description="Disordered" evidence="1">
    <location>
        <begin position="150"/>
        <end position="259"/>
    </location>
</feature>
<organism evidence="2">
    <name type="scientific">uncultured Craurococcus sp</name>
    <dbReference type="NCBI Taxonomy" id="1135998"/>
    <lineage>
        <taxon>Bacteria</taxon>
        <taxon>Pseudomonadati</taxon>
        <taxon>Pseudomonadota</taxon>
        <taxon>Alphaproteobacteria</taxon>
        <taxon>Acetobacterales</taxon>
        <taxon>Acetobacteraceae</taxon>
        <taxon>Craurococcus</taxon>
        <taxon>environmental samples</taxon>
    </lineage>
</organism>
<feature type="non-terminal residue" evidence="2">
    <location>
        <position position="1"/>
    </location>
</feature>
<feature type="compositionally biased region" description="Basic residues" evidence="1">
    <location>
        <begin position="177"/>
        <end position="190"/>
    </location>
</feature>
<sequence>ASDGSVAAGADHWGLFRPRAGARARLRWGGEGAPSRRPRRGPAGVGGRGLPRRRRHRPAAGGRCPGRRGDGRLGRLRRPPRPCPRQCRHLRRHRRPGGACPCRPLGLRDQCDGHAEHRPPGARGHGRPGARRGWLARPCRGRGLGRRLRRRPRRAGLLRQQIGGAALGRGARCQRAAPRHPPPRGLPRLHPHADDRPQRLPHALPHGAGGGGATDPGRHRRRPHPHRLPAAALPGGAAGGQPPARPPRLPVQSLPGEGI</sequence>
<evidence type="ECO:0000256" key="1">
    <source>
        <dbReference type="SAM" id="MobiDB-lite"/>
    </source>
</evidence>
<feature type="region of interest" description="Disordered" evidence="1">
    <location>
        <begin position="113"/>
        <end position="138"/>
    </location>
</feature>
<reference evidence="2" key="1">
    <citation type="submission" date="2020-02" db="EMBL/GenBank/DDBJ databases">
        <authorList>
            <person name="Meier V. D."/>
        </authorList>
    </citation>
    <scope>NUCLEOTIDE SEQUENCE</scope>
    <source>
        <strain evidence="2">AVDCRST_MAG27</strain>
    </source>
</reference>
<feature type="compositionally biased region" description="Basic residues" evidence="1">
    <location>
        <begin position="218"/>
        <end position="227"/>
    </location>
</feature>
<feature type="region of interest" description="Disordered" evidence="1">
    <location>
        <begin position="1"/>
        <end position="86"/>
    </location>
</feature>
<dbReference type="EC" id="1.1.1.-" evidence="2"/>
<evidence type="ECO:0000313" key="2">
    <source>
        <dbReference type="EMBL" id="CAA9219488.1"/>
    </source>
</evidence>
<feature type="non-terminal residue" evidence="2">
    <location>
        <position position="259"/>
    </location>
</feature>
<protein>
    <submittedName>
        <fullName evidence="2">Oxidoreductase, short-chain dehydrogenase/reductase family</fullName>
        <ecNumber evidence="2">1.1.1.-</ecNumber>
    </submittedName>
</protein>
<gene>
    <name evidence="2" type="ORF">AVDCRST_MAG27-242</name>
</gene>
<keyword evidence="2" id="KW-0560">Oxidoreductase</keyword>
<dbReference type="EMBL" id="CADCTD010000008">
    <property type="protein sequence ID" value="CAA9219488.1"/>
    <property type="molecule type" value="Genomic_DNA"/>
</dbReference>
<dbReference type="AlphaFoldDB" id="A0A6J4HAS9"/>
<name>A0A6J4HAS9_9PROT</name>
<accession>A0A6J4HAS9</accession>